<keyword evidence="3" id="KW-0805">Transcription regulation</keyword>
<gene>
    <name evidence="7" type="ORF">NX774_22920</name>
</gene>
<dbReference type="Gene3D" id="3.40.640.10">
    <property type="entry name" value="Type I PLP-dependent aspartate aminotransferase-like (Major domain)"/>
    <property type="match status" value="1"/>
</dbReference>
<evidence type="ECO:0000256" key="2">
    <source>
        <dbReference type="ARBA" id="ARBA00022898"/>
    </source>
</evidence>
<dbReference type="GO" id="GO:0008483">
    <property type="term" value="F:transaminase activity"/>
    <property type="evidence" value="ECO:0007669"/>
    <property type="project" value="UniProtKB-KW"/>
</dbReference>
<dbReference type="InterPro" id="IPR036388">
    <property type="entry name" value="WH-like_DNA-bd_sf"/>
</dbReference>
<organism evidence="7 8">
    <name type="scientific">Massilia agilis</name>
    <dbReference type="NCBI Taxonomy" id="1811226"/>
    <lineage>
        <taxon>Bacteria</taxon>
        <taxon>Pseudomonadati</taxon>
        <taxon>Pseudomonadota</taxon>
        <taxon>Betaproteobacteria</taxon>
        <taxon>Burkholderiales</taxon>
        <taxon>Oxalobacteraceae</taxon>
        <taxon>Telluria group</taxon>
        <taxon>Massilia</taxon>
    </lineage>
</organism>
<keyword evidence="7" id="KW-0808">Transferase</keyword>
<dbReference type="InterPro" id="IPR015421">
    <property type="entry name" value="PyrdxlP-dep_Trfase_major"/>
</dbReference>
<sequence length="451" mass="47513">MTNWIPELPASGDKPIYLAIVDALQDAIRKAVLPAGARLPAQRELAKALGVTVGTVSRAFIEAQRRGLIECGVGSGSYVRRASDALADAAIDLRTHAPAFPEGIDGRDMLEQALAGCLRGDGLAGLLAPEVTGENPAHREAAVAWLARCGVAASSASVLIAAGAQNGLYAILATLSRPGGVVLCEAFTNPGFMLAARQLGLALVEVASDGEGVLPDAVAQACEQHAPCALYCQPTWANPTAATMSPARRKALAAVLERHDLPMIEDDDYGPLAPEGLPPLASLAPAQVFYLASLSKPIGFGLRLAYVQAPPRWQAALQSQLRATIWMVSPLVTELAASWQRQGLADKILRWRRDEAAARAQLAQQHLGVPVNGMASHVWIALAPGWRGDRFAQGLERQGVLLAAGESFAVQPSARGYVRLTLGAVPRRASLARGLELVGAALRQPPEIELL</sequence>
<keyword evidence="5" id="KW-0804">Transcription</keyword>
<keyword evidence="8" id="KW-1185">Reference proteome</keyword>
<keyword evidence="7" id="KW-0032">Aminotransferase</keyword>
<evidence type="ECO:0000256" key="1">
    <source>
        <dbReference type="ARBA" id="ARBA00005384"/>
    </source>
</evidence>
<comment type="caution">
    <text evidence="7">The sequence shown here is derived from an EMBL/GenBank/DDBJ whole genome shotgun (WGS) entry which is preliminary data.</text>
</comment>
<dbReference type="InterPro" id="IPR051446">
    <property type="entry name" value="HTH_trans_reg/aminotransferase"/>
</dbReference>
<dbReference type="InterPro" id="IPR000524">
    <property type="entry name" value="Tscrpt_reg_HTH_GntR"/>
</dbReference>
<proteinExistence type="inferred from homology"/>
<evidence type="ECO:0000259" key="6">
    <source>
        <dbReference type="PROSITE" id="PS50949"/>
    </source>
</evidence>
<dbReference type="RefSeq" id="WP_258824614.1">
    <property type="nucleotide sequence ID" value="NZ_JANUHB010000008.1"/>
</dbReference>
<dbReference type="Pfam" id="PF00155">
    <property type="entry name" value="Aminotran_1_2"/>
    <property type="match status" value="1"/>
</dbReference>
<evidence type="ECO:0000256" key="5">
    <source>
        <dbReference type="ARBA" id="ARBA00023163"/>
    </source>
</evidence>
<keyword evidence="4" id="KW-0238">DNA-binding</keyword>
<dbReference type="CDD" id="cd00609">
    <property type="entry name" value="AAT_like"/>
    <property type="match status" value="1"/>
</dbReference>
<comment type="similarity">
    <text evidence="1">In the C-terminal section; belongs to the class-I pyridoxal-phosphate-dependent aminotransferase family.</text>
</comment>
<dbReference type="InterPro" id="IPR004839">
    <property type="entry name" value="Aminotransferase_I/II_large"/>
</dbReference>
<dbReference type="CDD" id="cd07377">
    <property type="entry name" value="WHTH_GntR"/>
    <property type="match status" value="1"/>
</dbReference>
<dbReference type="PANTHER" id="PTHR46577:SF1">
    <property type="entry name" value="HTH-TYPE TRANSCRIPTIONAL REGULATORY PROTEIN GABR"/>
    <property type="match status" value="1"/>
</dbReference>
<dbReference type="SUPFAM" id="SSF53383">
    <property type="entry name" value="PLP-dependent transferases"/>
    <property type="match status" value="1"/>
</dbReference>
<keyword evidence="2" id="KW-0663">Pyridoxal phosphate</keyword>
<dbReference type="SMART" id="SM00345">
    <property type="entry name" value="HTH_GNTR"/>
    <property type="match status" value="1"/>
</dbReference>
<protein>
    <submittedName>
        <fullName evidence="7">PLP-dependent aminotransferase family protein</fullName>
    </submittedName>
</protein>
<evidence type="ECO:0000256" key="4">
    <source>
        <dbReference type="ARBA" id="ARBA00023125"/>
    </source>
</evidence>
<evidence type="ECO:0000313" key="8">
    <source>
        <dbReference type="Proteomes" id="UP001206126"/>
    </source>
</evidence>
<name>A0ABT2DHP6_9BURK</name>
<dbReference type="EMBL" id="JANUHB010000008">
    <property type="protein sequence ID" value="MCS0810787.1"/>
    <property type="molecule type" value="Genomic_DNA"/>
</dbReference>
<reference evidence="7 8" key="1">
    <citation type="submission" date="2022-08" db="EMBL/GenBank/DDBJ databases">
        <title>Reclassification of Massilia species as members of the genera Telluria, Duganella, Pseudoduganella, Mokoshia gen. nov. and Zemynaea gen. nov. using orthogonal and non-orthogonal genome-based approaches.</title>
        <authorList>
            <person name="Bowman J.P."/>
        </authorList>
    </citation>
    <scope>NUCLEOTIDE SEQUENCE [LARGE SCALE GENOMIC DNA]</scope>
    <source>
        <strain evidence="7 8">JCM 31605</strain>
    </source>
</reference>
<dbReference type="PROSITE" id="PS50949">
    <property type="entry name" value="HTH_GNTR"/>
    <property type="match status" value="1"/>
</dbReference>
<evidence type="ECO:0000313" key="7">
    <source>
        <dbReference type="EMBL" id="MCS0810787.1"/>
    </source>
</evidence>
<dbReference type="SUPFAM" id="SSF46785">
    <property type="entry name" value="Winged helix' DNA-binding domain"/>
    <property type="match status" value="1"/>
</dbReference>
<dbReference type="PANTHER" id="PTHR46577">
    <property type="entry name" value="HTH-TYPE TRANSCRIPTIONAL REGULATORY PROTEIN GABR"/>
    <property type="match status" value="1"/>
</dbReference>
<dbReference type="InterPro" id="IPR015424">
    <property type="entry name" value="PyrdxlP-dep_Trfase"/>
</dbReference>
<feature type="domain" description="HTH gntR-type" evidence="6">
    <location>
        <begin position="14"/>
        <end position="82"/>
    </location>
</feature>
<dbReference type="Gene3D" id="1.10.10.10">
    <property type="entry name" value="Winged helix-like DNA-binding domain superfamily/Winged helix DNA-binding domain"/>
    <property type="match status" value="1"/>
</dbReference>
<dbReference type="InterPro" id="IPR036390">
    <property type="entry name" value="WH_DNA-bd_sf"/>
</dbReference>
<accession>A0ABT2DHP6</accession>
<evidence type="ECO:0000256" key="3">
    <source>
        <dbReference type="ARBA" id="ARBA00023015"/>
    </source>
</evidence>
<dbReference type="Pfam" id="PF00392">
    <property type="entry name" value="GntR"/>
    <property type="match status" value="1"/>
</dbReference>
<dbReference type="Proteomes" id="UP001206126">
    <property type="component" value="Unassembled WGS sequence"/>
</dbReference>